<keyword evidence="1" id="KW-0812">Transmembrane</keyword>
<keyword evidence="1" id="KW-1133">Transmembrane helix</keyword>
<keyword evidence="3" id="KW-1185">Reference proteome</keyword>
<dbReference type="AlphaFoldDB" id="A0A2V1JT27"/>
<keyword evidence="1" id="KW-0472">Membrane</keyword>
<dbReference type="EMBL" id="QETA01000012">
    <property type="protein sequence ID" value="PWF20857.1"/>
    <property type="molecule type" value="Genomic_DNA"/>
</dbReference>
<proteinExistence type="predicted"/>
<evidence type="ECO:0000256" key="1">
    <source>
        <dbReference type="SAM" id="Phobius"/>
    </source>
</evidence>
<sequence length="138" mass="15615">MLAAPPFFLVGIFMAAGFMITITSFALTLKYLLNFFPDVKLPKPLRTVIISTAISFFVYLVASIPGILTSKIGTPGSRFEIPPYTFWLATVFFLMILFRQSGNDLNFRKIKIAFILSTALVLWITTMEKILIYFLINT</sequence>
<feature type="transmembrane region" description="Helical" evidence="1">
    <location>
        <begin position="6"/>
        <end position="33"/>
    </location>
</feature>
<organism evidence="2 3">
    <name type="scientific">Corticimicrobacter populi</name>
    <dbReference type="NCBI Taxonomy" id="2175229"/>
    <lineage>
        <taxon>Bacteria</taxon>
        <taxon>Pseudomonadati</taxon>
        <taxon>Pseudomonadota</taxon>
        <taxon>Betaproteobacteria</taxon>
        <taxon>Burkholderiales</taxon>
        <taxon>Alcaligenaceae</taxon>
        <taxon>Corticimicrobacter</taxon>
    </lineage>
</organism>
<feature type="transmembrane region" description="Helical" evidence="1">
    <location>
        <begin position="81"/>
        <end position="98"/>
    </location>
</feature>
<gene>
    <name evidence="2" type="ORF">DD235_16550</name>
</gene>
<evidence type="ECO:0000313" key="2">
    <source>
        <dbReference type="EMBL" id="PWF20857.1"/>
    </source>
</evidence>
<accession>A0A2V1JT27</accession>
<dbReference type="Proteomes" id="UP000245212">
    <property type="component" value="Unassembled WGS sequence"/>
</dbReference>
<evidence type="ECO:0000313" key="3">
    <source>
        <dbReference type="Proteomes" id="UP000245212"/>
    </source>
</evidence>
<feature type="transmembrane region" description="Helical" evidence="1">
    <location>
        <begin position="45"/>
        <end position="69"/>
    </location>
</feature>
<name>A0A2V1JT27_9BURK</name>
<comment type="caution">
    <text evidence="2">The sequence shown here is derived from an EMBL/GenBank/DDBJ whole genome shotgun (WGS) entry which is preliminary data.</text>
</comment>
<reference evidence="3" key="1">
    <citation type="submission" date="2018-05" db="EMBL/GenBank/DDBJ databases">
        <authorList>
            <person name="Li Y."/>
        </authorList>
    </citation>
    <scope>NUCLEOTIDE SEQUENCE [LARGE SCALE GENOMIC DNA]</scope>
    <source>
        <strain evidence="3">3d-2-2</strain>
    </source>
</reference>
<protein>
    <submittedName>
        <fullName evidence="2">Uncharacterized protein</fullName>
    </submittedName>
</protein>
<feature type="transmembrane region" description="Helical" evidence="1">
    <location>
        <begin position="110"/>
        <end position="136"/>
    </location>
</feature>